<name>A0A0F9T9P7_9ZZZZ</name>
<accession>A0A0F9T9P7</accession>
<comment type="caution">
    <text evidence="1">The sequence shown here is derived from an EMBL/GenBank/DDBJ whole genome shotgun (WGS) entry which is preliminary data.</text>
</comment>
<dbReference type="AlphaFoldDB" id="A0A0F9T9P7"/>
<dbReference type="NCBIfam" id="NF041288">
    <property type="entry name" value="YdaE_coli"/>
    <property type="match status" value="1"/>
</dbReference>
<evidence type="ECO:0000313" key="1">
    <source>
        <dbReference type="EMBL" id="KKN77940.1"/>
    </source>
</evidence>
<gene>
    <name evidence="1" type="ORF">LCGC14_0355050</name>
</gene>
<organism evidence="1">
    <name type="scientific">marine sediment metagenome</name>
    <dbReference type="NCBI Taxonomy" id="412755"/>
    <lineage>
        <taxon>unclassified sequences</taxon>
        <taxon>metagenomes</taxon>
        <taxon>ecological metagenomes</taxon>
    </lineage>
</organism>
<proteinExistence type="predicted"/>
<dbReference type="EMBL" id="LAZR01000271">
    <property type="protein sequence ID" value="KKN77940.1"/>
    <property type="molecule type" value="Genomic_DNA"/>
</dbReference>
<protein>
    <submittedName>
        <fullName evidence="1">Uncharacterized protein</fullName>
    </submittedName>
</protein>
<reference evidence="1" key="1">
    <citation type="journal article" date="2015" name="Nature">
        <title>Complex archaea that bridge the gap between prokaryotes and eukaryotes.</title>
        <authorList>
            <person name="Spang A."/>
            <person name="Saw J.H."/>
            <person name="Jorgensen S.L."/>
            <person name="Zaremba-Niedzwiedzka K."/>
            <person name="Martijn J."/>
            <person name="Lind A.E."/>
            <person name="van Eijk R."/>
            <person name="Schleper C."/>
            <person name="Guy L."/>
            <person name="Ettema T.J."/>
        </authorList>
    </citation>
    <scope>NUCLEOTIDE SEQUENCE</scope>
</reference>
<dbReference type="InterPro" id="IPR047842">
    <property type="entry name" value="YdaE-like"/>
</dbReference>
<sequence length="190" mass="21146">MTTNLEKFKAAEAVLDAAARRCVIDAIGNELKSLWRIGGKGKNFELEEWAVEKIGYNEVKAADISLYFVKRPSNEQVMAIQGLSCQPIEFDRVLIYVRSENFSAAAYLNDVLNGKTWSTSKAAMESRAKELCTIYIAGEGQFCCQYCGKATDDANRVTATIIARQYPGMRKAFDYCSNRCAGHDQMAHEG</sequence>